<evidence type="ECO:0000256" key="13">
    <source>
        <dbReference type="ARBA" id="ARBA00022777"/>
    </source>
</evidence>
<evidence type="ECO:0000256" key="8">
    <source>
        <dbReference type="ARBA" id="ARBA00012016"/>
    </source>
</evidence>
<evidence type="ECO:0000256" key="4">
    <source>
        <dbReference type="ARBA" id="ARBA00003889"/>
    </source>
</evidence>
<comment type="pathway">
    <text evidence="5">Cofactor biosynthesis; adenosylcobalamin biosynthesis; adenosylcobalamin from cob(II)yrinate a,c-diamide: step 6/7.</text>
</comment>
<dbReference type="GO" id="GO:0009236">
    <property type="term" value="P:cobalamin biosynthetic process"/>
    <property type="evidence" value="ECO:0007669"/>
    <property type="project" value="UniProtKB-UniPathway"/>
</dbReference>
<comment type="catalytic activity">
    <reaction evidence="3">
        <text>adenosylcob(III)inamide + GTP = adenosylcob(III)inamide phosphate + GDP + H(+)</text>
        <dbReference type="Rhea" id="RHEA:15765"/>
        <dbReference type="ChEBI" id="CHEBI:2480"/>
        <dbReference type="ChEBI" id="CHEBI:15378"/>
        <dbReference type="ChEBI" id="CHEBI:37565"/>
        <dbReference type="ChEBI" id="CHEBI:58189"/>
        <dbReference type="ChEBI" id="CHEBI:58502"/>
        <dbReference type="EC" id="2.7.1.156"/>
    </reaction>
</comment>
<comment type="catalytic activity">
    <reaction evidence="2">
        <text>adenosylcob(III)inamide phosphate + GTP + H(+) = adenosylcob(III)inamide-GDP + diphosphate</text>
        <dbReference type="Rhea" id="RHEA:22712"/>
        <dbReference type="ChEBI" id="CHEBI:15378"/>
        <dbReference type="ChEBI" id="CHEBI:33019"/>
        <dbReference type="ChEBI" id="CHEBI:37565"/>
        <dbReference type="ChEBI" id="CHEBI:58502"/>
        <dbReference type="ChEBI" id="CHEBI:60487"/>
        <dbReference type="EC" id="2.7.7.62"/>
    </reaction>
</comment>
<evidence type="ECO:0000256" key="14">
    <source>
        <dbReference type="ARBA" id="ARBA00022840"/>
    </source>
</evidence>
<accession>A0A178IN20</accession>
<evidence type="ECO:0000256" key="5">
    <source>
        <dbReference type="ARBA" id="ARBA00004692"/>
    </source>
</evidence>
<dbReference type="InterPro" id="IPR003203">
    <property type="entry name" value="CobU/CobP"/>
</dbReference>
<dbReference type="Proteomes" id="UP000078486">
    <property type="component" value="Unassembled WGS sequence"/>
</dbReference>
<sequence>MSSLVFLTGPVRSGKSRRAVELATAWGPGTVFIATCRPPVAGPDGAPSDPELAERIRRHRAERPAAWRVLEAPRDLPAALDALQPPPAGVLLDCLTLWVSDRLDLSDDALIAEWDRLLAYLRAAPCPSVIVSNEIGWSPVPGHPVLRRFRDLVGILAQRTAAAATEAHLCVAGQTLRLK</sequence>
<reference evidence="20 21" key="1">
    <citation type="submission" date="2016-01" db="EMBL/GenBank/DDBJ databases">
        <title>High potential of lignocellulose degradation of a new Verrucomicrobia species.</title>
        <authorList>
            <person name="Wang Y."/>
            <person name="Shi Y."/>
            <person name="Qiu Z."/>
            <person name="Liu S."/>
            <person name="Yang H."/>
        </authorList>
    </citation>
    <scope>NUCLEOTIDE SEQUENCE [LARGE SCALE GENOMIC DNA]</scope>
    <source>
        <strain evidence="20 21">TSB47</strain>
    </source>
</reference>
<dbReference type="Gene3D" id="3.40.50.300">
    <property type="entry name" value="P-loop containing nucleotide triphosphate hydrolases"/>
    <property type="match status" value="1"/>
</dbReference>
<dbReference type="EMBL" id="LRRQ01000040">
    <property type="protein sequence ID" value="OAM91091.1"/>
    <property type="molecule type" value="Genomic_DNA"/>
</dbReference>
<comment type="caution">
    <text evidence="20">The sequence shown here is derived from an EMBL/GenBank/DDBJ whole genome shotgun (WGS) entry which is preliminary data.</text>
</comment>
<evidence type="ECO:0000256" key="12">
    <source>
        <dbReference type="ARBA" id="ARBA00022741"/>
    </source>
</evidence>
<evidence type="ECO:0000256" key="10">
    <source>
        <dbReference type="ARBA" id="ARBA00022573"/>
    </source>
</evidence>
<evidence type="ECO:0000256" key="7">
    <source>
        <dbReference type="ARBA" id="ARBA00007490"/>
    </source>
</evidence>
<evidence type="ECO:0000256" key="18">
    <source>
        <dbReference type="PIRSR" id="PIRSR006135-1"/>
    </source>
</evidence>
<evidence type="ECO:0000256" key="1">
    <source>
        <dbReference type="ARBA" id="ARBA00000312"/>
    </source>
</evidence>
<evidence type="ECO:0000256" key="16">
    <source>
        <dbReference type="ARBA" id="ARBA00029570"/>
    </source>
</evidence>
<dbReference type="RefSeq" id="WP_068769083.1">
    <property type="nucleotide sequence ID" value="NZ_CP109796.1"/>
</dbReference>
<dbReference type="GO" id="GO:0005524">
    <property type="term" value="F:ATP binding"/>
    <property type="evidence" value="ECO:0007669"/>
    <property type="project" value="UniProtKB-KW"/>
</dbReference>
<dbReference type="GO" id="GO:0043752">
    <property type="term" value="F:adenosylcobinamide kinase activity"/>
    <property type="evidence" value="ECO:0007669"/>
    <property type="project" value="UniProtKB-EC"/>
</dbReference>
<dbReference type="STRING" id="1184151.AW736_04760"/>
<dbReference type="InterPro" id="IPR027417">
    <property type="entry name" value="P-loop_NTPase"/>
</dbReference>
<evidence type="ECO:0000313" key="20">
    <source>
        <dbReference type="EMBL" id="OAM91091.1"/>
    </source>
</evidence>
<evidence type="ECO:0000256" key="3">
    <source>
        <dbReference type="ARBA" id="ARBA00001522"/>
    </source>
</evidence>
<dbReference type="GO" id="GO:0005525">
    <property type="term" value="F:GTP binding"/>
    <property type="evidence" value="ECO:0007669"/>
    <property type="project" value="UniProtKB-KW"/>
</dbReference>
<evidence type="ECO:0000313" key="21">
    <source>
        <dbReference type="Proteomes" id="UP000078486"/>
    </source>
</evidence>
<keyword evidence="21" id="KW-1185">Reference proteome</keyword>
<proteinExistence type="inferred from homology"/>
<feature type="binding site" evidence="19">
    <location>
        <position position="71"/>
    </location>
    <ligand>
        <name>GTP</name>
        <dbReference type="ChEBI" id="CHEBI:37565"/>
    </ligand>
</feature>
<feature type="active site" description="GMP-histidine intermediate" evidence="18">
    <location>
        <position position="59"/>
    </location>
</feature>
<dbReference type="SUPFAM" id="SSF52540">
    <property type="entry name" value="P-loop containing nucleoside triphosphate hydrolases"/>
    <property type="match status" value="1"/>
</dbReference>
<evidence type="ECO:0000256" key="15">
    <source>
        <dbReference type="ARBA" id="ARBA00023134"/>
    </source>
</evidence>
<feature type="binding site" evidence="19">
    <location>
        <begin position="9"/>
        <end position="16"/>
    </location>
    <ligand>
        <name>GTP</name>
        <dbReference type="ChEBI" id="CHEBI:37565"/>
    </ligand>
</feature>
<dbReference type="PANTHER" id="PTHR34848:SF1">
    <property type="entry name" value="BIFUNCTIONAL ADENOSYLCOBALAMIN BIOSYNTHESIS PROTEIN COBU"/>
    <property type="match status" value="1"/>
</dbReference>
<name>A0A178IN20_9BACT</name>
<dbReference type="CDD" id="cd00544">
    <property type="entry name" value="CobU"/>
    <property type="match status" value="1"/>
</dbReference>
<dbReference type="EC" id="2.7.7.62" evidence="9"/>
<dbReference type="AlphaFoldDB" id="A0A178IN20"/>
<evidence type="ECO:0000256" key="19">
    <source>
        <dbReference type="PIRSR" id="PIRSR006135-2"/>
    </source>
</evidence>
<comment type="similarity">
    <text evidence="7">Belongs to the CobU/CobP family.</text>
</comment>
<keyword evidence="13" id="KW-0418">Kinase</keyword>
<gene>
    <name evidence="20" type="ORF">AW736_04760</name>
</gene>
<evidence type="ECO:0000256" key="17">
    <source>
        <dbReference type="ARBA" id="ARBA00030571"/>
    </source>
</evidence>
<comment type="function">
    <text evidence="4">Catalyzes ATP-dependent phosphorylation of adenosylcobinamide and addition of GMP to adenosylcobinamide phosphate.</text>
</comment>
<keyword evidence="15 19" id="KW-0342">GTP-binding</keyword>
<evidence type="ECO:0000256" key="6">
    <source>
        <dbReference type="ARBA" id="ARBA00005159"/>
    </source>
</evidence>
<keyword evidence="11" id="KW-0808">Transferase</keyword>
<protein>
    <recommendedName>
        <fullName evidence="16">Adenosylcobinamide kinase</fullName>
        <ecNumber evidence="8">2.7.1.156</ecNumber>
        <ecNumber evidence="9">2.7.7.62</ecNumber>
    </recommendedName>
    <alternativeName>
        <fullName evidence="17">Adenosylcobinamide-phosphate guanylyltransferase</fullName>
    </alternativeName>
</protein>
<dbReference type="PIRSF" id="PIRSF006135">
    <property type="entry name" value="CobU"/>
    <property type="match status" value="1"/>
</dbReference>
<comment type="catalytic activity">
    <reaction evidence="1">
        <text>adenosylcob(III)inamide + ATP = adenosylcob(III)inamide phosphate + ADP + H(+)</text>
        <dbReference type="Rhea" id="RHEA:15769"/>
        <dbReference type="ChEBI" id="CHEBI:2480"/>
        <dbReference type="ChEBI" id="CHEBI:15378"/>
        <dbReference type="ChEBI" id="CHEBI:30616"/>
        <dbReference type="ChEBI" id="CHEBI:58502"/>
        <dbReference type="ChEBI" id="CHEBI:456216"/>
        <dbReference type="EC" id="2.7.1.156"/>
    </reaction>
</comment>
<organism evidence="20 21">
    <name type="scientific">Termitidicoccus mucosus</name>
    <dbReference type="NCBI Taxonomy" id="1184151"/>
    <lineage>
        <taxon>Bacteria</taxon>
        <taxon>Pseudomonadati</taxon>
        <taxon>Verrucomicrobiota</taxon>
        <taxon>Opitutia</taxon>
        <taxon>Opitutales</taxon>
        <taxon>Opitutaceae</taxon>
        <taxon>Termitidicoccus</taxon>
    </lineage>
</organism>
<dbReference type="Pfam" id="PF02283">
    <property type="entry name" value="CobU"/>
    <property type="match status" value="1"/>
</dbReference>
<feature type="binding site" evidence="19">
    <location>
        <begin position="60"/>
        <end position="63"/>
    </location>
    <ligand>
        <name>GTP</name>
        <dbReference type="ChEBI" id="CHEBI:37565"/>
    </ligand>
</feature>
<keyword evidence="10" id="KW-0169">Cobalamin biosynthesis</keyword>
<dbReference type="UniPathway" id="UPA00148">
    <property type="reaction ID" value="UER00236"/>
</dbReference>
<evidence type="ECO:0000256" key="9">
    <source>
        <dbReference type="ARBA" id="ARBA00012523"/>
    </source>
</evidence>
<comment type="pathway">
    <text evidence="6">Cofactor biosynthesis; adenosylcobalamin biosynthesis; adenosylcobalamin from cob(II)yrinate a,c-diamide: step 5/7.</text>
</comment>
<evidence type="ECO:0000256" key="11">
    <source>
        <dbReference type="ARBA" id="ARBA00022679"/>
    </source>
</evidence>
<dbReference type="GO" id="GO:0008820">
    <property type="term" value="F:cobinamide phosphate guanylyltransferase activity"/>
    <property type="evidence" value="ECO:0007669"/>
    <property type="project" value="UniProtKB-EC"/>
</dbReference>
<dbReference type="OrthoDB" id="9799422at2"/>
<dbReference type="EC" id="2.7.1.156" evidence="8"/>
<feature type="binding site" evidence="19">
    <location>
        <position position="93"/>
    </location>
    <ligand>
        <name>GTP</name>
        <dbReference type="ChEBI" id="CHEBI:37565"/>
    </ligand>
</feature>
<dbReference type="PANTHER" id="PTHR34848">
    <property type="match status" value="1"/>
</dbReference>
<keyword evidence="12 19" id="KW-0547">Nucleotide-binding</keyword>
<evidence type="ECO:0000256" key="2">
    <source>
        <dbReference type="ARBA" id="ARBA00000711"/>
    </source>
</evidence>
<keyword evidence="14" id="KW-0067">ATP-binding</keyword>